<dbReference type="Pfam" id="PF15956">
    <property type="entry name" value="DUF4760"/>
    <property type="match status" value="1"/>
</dbReference>
<keyword evidence="1" id="KW-0812">Transmembrane</keyword>
<dbReference type="RefSeq" id="WP_207255934.1">
    <property type="nucleotide sequence ID" value="NZ_JAFMPP010000001.1"/>
</dbReference>
<keyword evidence="1" id="KW-0472">Membrane</keyword>
<protein>
    <submittedName>
        <fullName evidence="2">DUF4760 domain-containing protein</fullName>
    </submittedName>
</protein>
<evidence type="ECO:0000256" key="1">
    <source>
        <dbReference type="SAM" id="Phobius"/>
    </source>
</evidence>
<feature type="transmembrane region" description="Helical" evidence="1">
    <location>
        <begin position="12"/>
        <end position="31"/>
    </location>
</feature>
<dbReference type="EMBL" id="JAFMPP010000001">
    <property type="protein sequence ID" value="MBO0661299.1"/>
    <property type="molecule type" value="Genomic_DNA"/>
</dbReference>
<name>A0A939FUX3_9HYPH</name>
<feature type="transmembrane region" description="Helical" evidence="1">
    <location>
        <begin position="43"/>
        <end position="62"/>
    </location>
</feature>
<dbReference type="AlphaFoldDB" id="A0A939FUX3"/>
<evidence type="ECO:0000313" key="3">
    <source>
        <dbReference type="Proteomes" id="UP000664122"/>
    </source>
</evidence>
<keyword evidence="3" id="KW-1185">Reference proteome</keyword>
<dbReference type="InterPro" id="IPR031876">
    <property type="entry name" value="DUF4760"/>
</dbReference>
<keyword evidence="1" id="KW-1133">Transmembrane helix</keyword>
<accession>A0A939FUX3</accession>
<dbReference type="Proteomes" id="UP000664122">
    <property type="component" value="Unassembled WGS sequence"/>
</dbReference>
<evidence type="ECO:0000313" key="2">
    <source>
        <dbReference type="EMBL" id="MBO0661299.1"/>
    </source>
</evidence>
<organism evidence="2 3">
    <name type="scientific">Jiella flava</name>
    <dbReference type="NCBI Taxonomy" id="2816857"/>
    <lineage>
        <taxon>Bacteria</taxon>
        <taxon>Pseudomonadati</taxon>
        <taxon>Pseudomonadota</taxon>
        <taxon>Alphaproteobacteria</taxon>
        <taxon>Hyphomicrobiales</taxon>
        <taxon>Aurantimonadaceae</taxon>
        <taxon>Jiella</taxon>
    </lineage>
</organism>
<comment type="caution">
    <text evidence="2">The sequence shown here is derived from an EMBL/GenBank/DDBJ whole genome shotgun (WGS) entry which is preliminary data.</text>
</comment>
<reference evidence="2" key="1">
    <citation type="submission" date="2021-03" db="EMBL/GenBank/DDBJ databases">
        <title>Whole genome sequence of Jiella sp. CQZ9-1.</title>
        <authorList>
            <person name="Tuo L."/>
        </authorList>
    </citation>
    <scope>NUCLEOTIDE SEQUENCE</scope>
    <source>
        <strain evidence="2">CQZ9-1</strain>
    </source>
</reference>
<gene>
    <name evidence="2" type="ORF">J1C48_01810</name>
</gene>
<sequence length="219" mass="24877">MNGVGAPIRGAVLFVACVLGIFSVCLIVLAIEFPDLAKRLSPVIGPVTVMVSAAVAFGAAIYTSKRSSAAQRETNRLTETWRAISQKNWDEDYITARTIIIRAYRSQPDLSRFAKPQDLTYEEDFRISRAINNLANDAEAVAIAIANDVIDEGFYKQWFKRSYIADYEIMRSYIDALRSQYDDRWPLYRNFEILKTAWQAEVAEEEASPVTAWYRRGAR</sequence>
<proteinExistence type="predicted"/>